<proteinExistence type="inferred from homology"/>
<evidence type="ECO:0000313" key="2">
    <source>
        <dbReference type="EMBL" id="SFO55219.1"/>
    </source>
</evidence>
<comment type="similarity">
    <text evidence="1">Belongs to the ROK (NagC/XylR) family.</text>
</comment>
<dbReference type="AlphaFoldDB" id="A0A1I5I4H4"/>
<evidence type="ECO:0000256" key="1">
    <source>
        <dbReference type="ARBA" id="ARBA00006479"/>
    </source>
</evidence>
<dbReference type="PANTHER" id="PTHR18964">
    <property type="entry name" value="ROK (REPRESSOR, ORF, KINASE) FAMILY"/>
    <property type="match status" value="1"/>
</dbReference>
<dbReference type="STRING" id="655353.SAMN04488056_10826"/>
<dbReference type="RefSeq" id="WP_090073562.1">
    <property type="nucleotide sequence ID" value="NZ_FOVR01000008.1"/>
</dbReference>
<dbReference type="InterPro" id="IPR043129">
    <property type="entry name" value="ATPase_NBD"/>
</dbReference>
<keyword evidence="2" id="KW-0808">Transferase</keyword>
<accession>A0A1I5I4H4</accession>
<dbReference type="OrthoDB" id="9810372at2"/>
<keyword evidence="3" id="KW-1185">Reference proteome</keyword>
<dbReference type="InterPro" id="IPR000600">
    <property type="entry name" value="ROK"/>
</dbReference>
<dbReference type="Pfam" id="PF00480">
    <property type="entry name" value="ROK"/>
    <property type="match status" value="1"/>
</dbReference>
<name>A0A1I5I4H4_9HYPH</name>
<dbReference type="EMBL" id="FOVR01000008">
    <property type="protein sequence ID" value="SFO55219.1"/>
    <property type="molecule type" value="Genomic_DNA"/>
</dbReference>
<dbReference type="SUPFAM" id="SSF53067">
    <property type="entry name" value="Actin-like ATPase domain"/>
    <property type="match status" value="1"/>
</dbReference>
<protein>
    <submittedName>
        <fullName evidence="2">Sugar kinase of the NBD/HSP70 family, may contain an N-terminal HTH domain</fullName>
    </submittedName>
</protein>
<reference evidence="2 3" key="1">
    <citation type="submission" date="2016-10" db="EMBL/GenBank/DDBJ databases">
        <authorList>
            <person name="de Groot N.N."/>
        </authorList>
    </citation>
    <scope>NUCLEOTIDE SEQUENCE [LARGE SCALE GENOMIC DNA]</scope>
    <source>
        <strain evidence="2 3">CGMCC 1.9157</strain>
    </source>
</reference>
<sequence length="355" mass="38599">MSKFAAELLNADIVREIDATGRQAVGRPSIDLALNPGTFLMIGAHITIGRVEIVLTDSLMTIFESDHFEFDLEIKVDDLIANLAGKIDALIAKSGFQRSRFRGVGLTVPGAVDDDGRVNLFSVFSQWSNIAFADLLEEQLNLPVTLEHNAAAIALAESRFGAGRDKERVLYVYMGGGIGAGITYSRERSNSLRRCRQVELGHIVVNPHGAHCRCGKDGCLETLFSEGPLLKSLGCPSVPEEGLIKALMQTDIWLARYEHFLQILATSSILLLPDMIVLGGHFGTAPDAFFKKLERDLTPRVTVPQHRAQLSVVRTSYLDEAGAVGAACAGLEQFIYGDPLLAHGRSRQGRESRGG</sequence>
<dbReference type="Proteomes" id="UP000199236">
    <property type="component" value="Unassembled WGS sequence"/>
</dbReference>
<gene>
    <name evidence="2" type="ORF">SAMN04488056_10826</name>
</gene>
<dbReference type="PANTHER" id="PTHR18964:SF149">
    <property type="entry name" value="BIFUNCTIONAL UDP-N-ACETYLGLUCOSAMINE 2-EPIMERASE_N-ACETYLMANNOSAMINE KINASE"/>
    <property type="match status" value="1"/>
</dbReference>
<organism evidence="2 3">
    <name type="scientific">Cohaesibacter marisflavi</name>
    <dbReference type="NCBI Taxonomy" id="655353"/>
    <lineage>
        <taxon>Bacteria</taxon>
        <taxon>Pseudomonadati</taxon>
        <taxon>Pseudomonadota</taxon>
        <taxon>Alphaproteobacteria</taxon>
        <taxon>Hyphomicrobiales</taxon>
        <taxon>Cohaesibacteraceae</taxon>
    </lineage>
</organism>
<evidence type="ECO:0000313" key="3">
    <source>
        <dbReference type="Proteomes" id="UP000199236"/>
    </source>
</evidence>
<keyword evidence="2" id="KW-0418">Kinase</keyword>
<dbReference type="Gene3D" id="3.30.420.40">
    <property type="match status" value="2"/>
</dbReference>
<dbReference type="GO" id="GO:0016301">
    <property type="term" value="F:kinase activity"/>
    <property type="evidence" value="ECO:0007669"/>
    <property type="project" value="UniProtKB-KW"/>
</dbReference>